<reference evidence="2" key="1">
    <citation type="submission" date="2021-03" db="EMBL/GenBank/DDBJ databases">
        <title>Streptomyces poriferae sp. nov., a novel marine sponge-derived Actinobacteria species with anti-MRSA activity.</title>
        <authorList>
            <person name="Sandoval-Powers M."/>
            <person name="Kralova S."/>
            <person name="Nguyen G.-S."/>
            <person name="Fawwal D."/>
            <person name="Degnes K."/>
            <person name="Klinkenberg G."/>
            <person name="Sletta H."/>
            <person name="Wentzel A."/>
            <person name="Liles M.R."/>
        </authorList>
    </citation>
    <scope>NUCLEOTIDE SEQUENCE</scope>
    <source>
        <strain evidence="2">DSM 41794</strain>
    </source>
</reference>
<dbReference type="InterPro" id="IPR029052">
    <property type="entry name" value="Metallo-depent_PP-like"/>
</dbReference>
<evidence type="ECO:0000259" key="1">
    <source>
        <dbReference type="Pfam" id="PF00149"/>
    </source>
</evidence>
<dbReference type="Proteomes" id="UP000664167">
    <property type="component" value="Unassembled WGS sequence"/>
</dbReference>
<gene>
    <name evidence="2" type="ORF">J0695_17005</name>
</gene>
<protein>
    <submittedName>
        <fullName evidence="2">Metallophosphoesterase</fullName>
    </submittedName>
</protein>
<dbReference type="RefSeq" id="WP_206962906.1">
    <property type="nucleotide sequence ID" value="NZ_BAAAJJ010000009.1"/>
</dbReference>
<keyword evidence="3" id="KW-1185">Reference proteome</keyword>
<dbReference type="PANTHER" id="PTHR36492:SF2">
    <property type="entry name" value="[ACYL-CARRIER-PROTEIN] PHOSPHODIESTERASE PPTH"/>
    <property type="match status" value="1"/>
</dbReference>
<dbReference type="GO" id="GO:0016787">
    <property type="term" value="F:hydrolase activity"/>
    <property type="evidence" value="ECO:0007669"/>
    <property type="project" value="InterPro"/>
</dbReference>
<proteinExistence type="predicted"/>
<feature type="domain" description="Calcineurin-like phosphoesterase" evidence="1">
    <location>
        <begin position="6"/>
        <end position="239"/>
    </location>
</feature>
<dbReference type="InterPro" id="IPR052963">
    <property type="entry name" value="Pantetheine_PDE"/>
</dbReference>
<evidence type="ECO:0000313" key="2">
    <source>
        <dbReference type="EMBL" id="MBO0513485.1"/>
    </source>
</evidence>
<dbReference type="Gene3D" id="3.60.21.10">
    <property type="match status" value="1"/>
</dbReference>
<dbReference type="PANTHER" id="PTHR36492">
    <property type="match status" value="1"/>
</dbReference>
<dbReference type="EMBL" id="JAFLRJ010000152">
    <property type="protein sequence ID" value="MBO0513485.1"/>
    <property type="molecule type" value="Genomic_DNA"/>
</dbReference>
<dbReference type="InterPro" id="IPR004843">
    <property type="entry name" value="Calcineurin-like_PHP"/>
</dbReference>
<sequence>MPDAQLLAVSDLHVSYDDNRRIAERIRPQSPGDWLLVAGDVGERAEDVVRTLGLLRERFERVIWAPGNHELWTPTDDPLQLRGDRRYRELVRSCGELGVDTPEDPYPVWDGPGGPAVVAPLFVLYDYTFLPAGTTTPREGLAKAYEAGVVCTDEFLLHPDPFPSRDAWCRHRVGVTEARLSAVDRDLPTVLVNHFPLVRDPTLILRHPEFALWCGTEATAQWHLRYRAAAVVHGHLHIPRTLYRDGVPFHEVSLGYPREWRRRPGLPGRLHPVLPAVPVPGSAR</sequence>
<comment type="caution">
    <text evidence="2">The sequence shown here is derived from an EMBL/GenBank/DDBJ whole genome shotgun (WGS) entry which is preliminary data.</text>
</comment>
<accession>A0A939JIS3</accession>
<dbReference type="Pfam" id="PF00149">
    <property type="entry name" value="Metallophos"/>
    <property type="match status" value="1"/>
</dbReference>
<dbReference type="AlphaFoldDB" id="A0A939JIS3"/>
<dbReference type="CDD" id="cd00838">
    <property type="entry name" value="MPP_superfamily"/>
    <property type="match status" value="1"/>
</dbReference>
<organism evidence="2 3">
    <name type="scientific">Streptomyces beijiangensis</name>
    <dbReference type="NCBI Taxonomy" id="163361"/>
    <lineage>
        <taxon>Bacteria</taxon>
        <taxon>Bacillati</taxon>
        <taxon>Actinomycetota</taxon>
        <taxon>Actinomycetes</taxon>
        <taxon>Kitasatosporales</taxon>
        <taxon>Streptomycetaceae</taxon>
        <taxon>Streptomyces</taxon>
    </lineage>
</organism>
<name>A0A939JIS3_9ACTN</name>
<evidence type="ECO:0000313" key="3">
    <source>
        <dbReference type="Proteomes" id="UP000664167"/>
    </source>
</evidence>
<dbReference type="SUPFAM" id="SSF56300">
    <property type="entry name" value="Metallo-dependent phosphatases"/>
    <property type="match status" value="1"/>
</dbReference>